<evidence type="ECO:0000313" key="6">
    <source>
        <dbReference type="Proteomes" id="UP000320547"/>
    </source>
</evidence>
<evidence type="ECO:0000313" key="5">
    <source>
        <dbReference type="EMBL" id="TWJ09799.1"/>
    </source>
</evidence>
<dbReference type="SMART" id="SM00318">
    <property type="entry name" value="SNc"/>
    <property type="match status" value="1"/>
</dbReference>
<evidence type="ECO:0000259" key="4">
    <source>
        <dbReference type="PROSITE" id="PS50830"/>
    </source>
</evidence>
<keyword evidence="2 5" id="KW-0255">Endonuclease</keyword>
<keyword evidence="1" id="KW-0540">Nuclease</keyword>
<dbReference type="Pfam" id="PF00565">
    <property type="entry name" value="SNase"/>
    <property type="match status" value="1"/>
</dbReference>
<reference evidence="5 6" key="1">
    <citation type="submission" date="2019-07" db="EMBL/GenBank/DDBJ databases">
        <title>Genomic Encyclopedia of Archaeal and Bacterial Type Strains, Phase II (KMG-II): from individual species to whole genera.</title>
        <authorList>
            <person name="Goeker M."/>
        </authorList>
    </citation>
    <scope>NUCLEOTIDE SEQUENCE [LARGE SCALE GENOMIC DNA]</scope>
    <source>
        <strain evidence="5 6">ATCC BAA-2084</strain>
    </source>
</reference>
<keyword evidence="3" id="KW-0378">Hydrolase</keyword>
<evidence type="ECO:0000256" key="2">
    <source>
        <dbReference type="ARBA" id="ARBA00022759"/>
    </source>
</evidence>
<dbReference type="PANTHER" id="PTHR12302:SF3">
    <property type="entry name" value="SERINE_THREONINE-PROTEIN KINASE 31"/>
    <property type="match status" value="1"/>
</dbReference>
<evidence type="ECO:0000256" key="1">
    <source>
        <dbReference type="ARBA" id="ARBA00022722"/>
    </source>
</evidence>
<dbReference type="GO" id="GO:0016787">
    <property type="term" value="F:hydrolase activity"/>
    <property type="evidence" value="ECO:0007669"/>
    <property type="project" value="UniProtKB-KW"/>
</dbReference>
<dbReference type="GO" id="GO:0004519">
    <property type="term" value="F:endonuclease activity"/>
    <property type="evidence" value="ECO:0007669"/>
    <property type="project" value="UniProtKB-KW"/>
</dbReference>
<gene>
    <name evidence="5" type="ORF">JN10_1445</name>
</gene>
<dbReference type="GO" id="GO:0005694">
    <property type="term" value="C:chromosome"/>
    <property type="evidence" value="ECO:0007669"/>
    <property type="project" value="InterPro"/>
</dbReference>
<dbReference type="SUPFAM" id="SSF57783">
    <property type="entry name" value="Zinc beta-ribbon"/>
    <property type="match status" value="1"/>
</dbReference>
<name>A0A562UVZ1_9SPHN</name>
<dbReference type="RefSeq" id="WP_067600403.1">
    <property type="nucleotide sequence ID" value="NZ_CP015963.1"/>
</dbReference>
<organism evidence="5 6">
    <name type="scientific">Altererythrobacter ishigakiensis</name>
    <dbReference type="NCBI Taxonomy" id="476157"/>
    <lineage>
        <taxon>Bacteria</taxon>
        <taxon>Pseudomonadati</taxon>
        <taxon>Pseudomonadota</taxon>
        <taxon>Alphaproteobacteria</taxon>
        <taxon>Sphingomonadales</taxon>
        <taxon>Erythrobacteraceae</taxon>
        <taxon>Altererythrobacter</taxon>
    </lineage>
</organism>
<keyword evidence="6" id="KW-1185">Reference proteome</keyword>
<protein>
    <submittedName>
        <fullName evidence="5">Endonuclease YncB(Thermonuclease family)</fullName>
    </submittedName>
</protein>
<dbReference type="GO" id="GO:0003677">
    <property type="term" value="F:DNA binding"/>
    <property type="evidence" value="ECO:0007669"/>
    <property type="project" value="InterPro"/>
</dbReference>
<dbReference type="GO" id="GO:0003916">
    <property type="term" value="F:DNA topoisomerase activity"/>
    <property type="evidence" value="ECO:0007669"/>
    <property type="project" value="InterPro"/>
</dbReference>
<dbReference type="Gene3D" id="3.30.65.10">
    <property type="entry name" value="Bacterial Topoisomerase I, domain 1"/>
    <property type="match status" value="1"/>
</dbReference>
<sequence>MRYAGIATGAITNADAKLPHILLQTALQLGFMIVPDDPGQEQLNDMLSAKVIKVFDGDGFLANVWHPLRERWIERVSFRFAFIDAPETGQEYGSESQTFLEQLIGGRTLRLDPIGKQSQGYLPIDQHKRMLCMGYLTEEMQVGRVEYYFDGKCTSGLARVARPVTRNVELEMIVNGFAWVLPQYAFDREEEYFRAQENAREARRGLWALENPEPPWTFKQKKKRQKILHRDQLGLFSAKCEIDGCDGHLVERESSRGKFFGCSNFPACRFSRENGE</sequence>
<dbReference type="GO" id="GO:0006265">
    <property type="term" value="P:DNA topological change"/>
    <property type="evidence" value="ECO:0007669"/>
    <property type="project" value="InterPro"/>
</dbReference>
<dbReference type="STRING" id="476157.GCA_001663155_01909"/>
<dbReference type="Proteomes" id="UP000320547">
    <property type="component" value="Unassembled WGS sequence"/>
</dbReference>
<dbReference type="InterPro" id="IPR035437">
    <property type="entry name" value="SNase_OB-fold_sf"/>
</dbReference>
<dbReference type="Pfam" id="PF01396">
    <property type="entry name" value="Zn_ribbon_Top1"/>
    <property type="match status" value="1"/>
</dbReference>
<dbReference type="PROSITE" id="PS50830">
    <property type="entry name" value="TNASE_3"/>
    <property type="match status" value="1"/>
</dbReference>
<evidence type="ECO:0000256" key="3">
    <source>
        <dbReference type="ARBA" id="ARBA00022801"/>
    </source>
</evidence>
<dbReference type="EMBL" id="VLLK01000001">
    <property type="protein sequence ID" value="TWJ09799.1"/>
    <property type="molecule type" value="Genomic_DNA"/>
</dbReference>
<dbReference type="InterPro" id="IPR013498">
    <property type="entry name" value="Topo_IA_Znf"/>
</dbReference>
<dbReference type="SUPFAM" id="SSF50199">
    <property type="entry name" value="Staphylococcal nuclease"/>
    <property type="match status" value="1"/>
</dbReference>
<proteinExistence type="predicted"/>
<comment type="caution">
    <text evidence="5">The sequence shown here is derived from an EMBL/GenBank/DDBJ whole genome shotgun (WGS) entry which is preliminary data.</text>
</comment>
<dbReference type="InterPro" id="IPR016071">
    <property type="entry name" value="Staphylococal_nuclease_OB-fold"/>
</dbReference>
<accession>A0A562UVZ1</accession>
<dbReference type="Gene3D" id="2.40.50.90">
    <property type="match status" value="1"/>
</dbReference>
<dbReference type="AlphaFoldDB" id="A0A562UVZ1"/>
<dbReference type="PANTHER" id="PTHR12302">
    <property type="entry name" value="EBNA2 BINDING PROTEIN P100"/>
    <property type="match status" value="1"/>
</dbReference>
<feature type="domain" description="TNase-like" evidence="4">
    <location>
        <begin position="45"/>
        <end position="209"/>
    </location>
</feature>